<protein>
    <recommendedName>
        <fullName evidence="3">Secretin/TonB short N-terminal domain-containing protein</fullName>
    </recommendedName>
</protein>
<dbReference type="InterPro" id="IPR008969">
    <property type="entry name" value="CarboxyPept-like_regulatory"/>
</dbReference>
<dbReference type="EMBL" id="BHXQ01000002">
    <property type="protein sequence ID" value="GCC51234.1"/>
    <property type="molecule type" value="Genomic_DNA"/>
</dbReference>
<dbReference type="RefSeq" id="WP_148115039.1">
    <property type="nucleotide sequence ID" value="NZ_BHXQ01000002.1"/>
</dbReference>
<proteinExistence type="predicted"/>
<evidence type="ECO:0000313" key="2">
    <source>
        <dbReference type="Proteomes" id="UP000288227"/>
    </source>
</evidence>
<evidence type="ECO:0008006" key="3">
    <source>
        <dbReference type="Google" id="ProtNLM"/>
    </source>
</evidence>
<reference evidence="1 2" key="1">
    <citation type="submission" date="2018-11" db="EMBL/GenBank/DDBJ databases">
        <title>Chryseotalea sanarue gen. nov., sp., nov., a member of the family Cytophagaceae, isolated from a brackish lake in Hamamatsu Japan.</title>
        <authorList>
            <person name="Maejima Y."/>
            <person name="Iino T."/>
            <person name="Muraguchi Y."/>
            <person name="Fukuda K."/>
            <person name="Ohkuma M."/>
            <person name="Moriuchi R."/>
            <person name="Dohra H."/>
            <person name="Kimbara K."/>
            <person name="Shintani M."/>
        </authorList>
    </citation>
    <scope>NUCLEOTIDE SEQUENCE [LARGE SCALE GENOMIC DNA]</scope>
    <source>
        <strain evidence="1 2">Ys</strain>
    </source>
</reference>
<name>A0A401U8M8_9BACT</name>
<sequence>MAVNNTLQKIYRHSNFIVIVSCLAILNSGSGLWAQAPNPPLERSISISFQNKRTDEALKEISQQAGFTFSYSKNAFDAQQAISFTFKSKTIREVLETIFDGRVKYKQKNNYIILTKADIDDGIVVSGYVVDEATGQKLKEVSIYDPISLQSTVTDEFGYFQMEVKKPSKEEMQLAIKRNNYADTTIVVNSKRSSFQNLSLNIDEKKWQALSDSLDSKLNRLWSWTKQSVQRTNMRNIRDTLQRTWQVSFIPFVGTNHKMSGNVVNDYSLNILGGYSAGTRIVEFGGLFNINNGDVRYAQFAGLFNLNGGHTEGAQFAGLFNTNLGTTKAVQFAGLANVNMQASEGAQFAGLINFSNGLYDGPQFAGLFNLATADVKGAQVAGLFNFSPGKTEGAQIAGLFNVAEEVNGSQVSGLLNIAKNVRGTQVGFLNIADSVKGVPVGFLSFVNKGYHQLEIGADELFPVSVALRTGVTGFYNIFTASVRPEKADTTTWSFGYGLGAAPKLSKRIYLNTDITANHVNKGNMEALNMINKFYLGFEFKFSKRFALAVGSTLNLRIYDAAFDNHAKLFTYHTPKILNEGTFSRNTDYQLWWGGKVAMRFF</sequence>
<dbReference type="OrthoDB" id="5505971at2"/>
<evidence type="ECO:0000313" key="1">
    <source>
        <dbReference type="EMBL" id="GCC51234.1"/>
    </source>
</evidence>
<dbReference type="AlphaFoldDB" id="A0A401U8M8"/>
<dbReference type="Gene3D" id="3.55.50.30">
    <property type="match status" value="1"/>
</dbReference>
<gene>
    <name evidence="1" type="ORF">SanaruYs_14550</name>
</gene>
<dbReference type="Proteomes" id="UP000288227">
    <property type="component" value="Unassembled WGS sequence"/>
</dbReference>
<dbReference type="Gene3D" id="2.60.40.1120">
    <property type="entry name" value="Carboxypeptidase-like, regulatory domain"/>
    <property type="match status" value="1"/>
</dbReference>
<organism evidence="1 2">
    <name type="scientific">Chryseotalea sanaruensis</name>
    <dbReference type="NCBI Taxonomy" id="2482724"/>
    <lineage>
        <taxon>Bacteria</taxon>
        <taxon>Pseudomonadati</taxon>
        <taxon>Bacteroidota</taxon>
        <taxon>Cytophagia</taxon>
        <taxon>Cytophagales</taxon>
        <taxon>Chryseotaleaceae</taxon>
        <taxon>Chryseotalea</taxon>
    </lineage>
</organism>
<accession>A0A401U8M8</accession>
<dbReference type="Pfam" id="PF13715">
    <property type="entry name" value="CarbopepD_reg_2"/>
    <property type="match status" value="1"/>
</dbReference>
<comment type="caution">
    <text evidence="1">The sequence shown here is derived from an EMBL/GenBank/DDBJ whole genome shotgun (WGS) entry which is preliminary data.</text>
</comment>
<dbReference type="SUPFAM" id="SSF49464">
    <property type="entry name" value="Carboxypeptidase regulatory domain-like"/>
    <property type="match status" value="1"/>
</dbReference>
<keyword evidence="2" id="KW-1185">Reference proteome</keyword>